<dbReference type="KEGG" id="vte:BHY08_05865"/>
<evidence type="ECO:0000256" key="4">
    <source>
        <dbReference type="ARBA" id="ARBA00013213"/>
    </source>
</evidence>
<dbReference type="GO" id="GO:0050661">
    <property type="term" value="F:NADP binding"/>
    <property type="evidence" value="ECO:0007669"/>
    <property type="project" value="InterPro"/>
</dbReference>
<dbReference type="GO" id="GO:0009088">
    <property type="term" value="P:threonine biosynthetic process"/>
    <property type="evidence" value="ECO:0007669"/>
    <property type="project" value="UniProtKB-UniPathway"/>
</dbReference>
<dbReference type="GO" id="GO:0009086">
    <property type="term" value="P:methionine biosynthetic process"/>
    <property type="evidence" value="ECO:0007669"/>
    <property type="project" value="UniProtKB-KW"/>
</dbReference>
<evidence type="ECO:0000256" key="5">
    <source>
        <dbReference type="ARBA" id="ARBA00013376"/>
    </source>
</evidence>
<evidence type="ECO:0000259" key="14">
    <source>
        <dbReference type="Pfam" id="PF00742"/>
    </source>
</evidence>
<organism evidence="16 17">
    <name type="scientific">Vagococcus teuberi</name>
    <dbReference type="NCBI Taxonomy" id="519472"/>
    <lineage>
        <taxon>Bacteria</taxon>
        <taxon>Bacillati</taxon>
        <taxon>Bacillota</taxon>
        <taxon>Bacilli</taxon>
        <taxon>Lactobacillales</taxon>
        <taxon>Enterococcaceae</taxon>
        <taxon>Vagococcus</taxon>
    </lineage>
</organism>
<dbReference type="Gene3D" id="3.30.70.260">
    <property type="match status" value="1"/>
</dbReference>
<feature type="domain" description="Aspartate/homoserine dehydrogenase NAD-binding" evidence="15">
    <location>
        <begin position="7"/>
        <end position="115"/>
    </location>
</feature>
<dbReference type="UniPathway" id="UPA00050">
    <property type="reaction ID" value="UER00063"/>
</dbReference>
<dbReference type="PANTHER" id="PTHR43331:SF1">
    <property type="entry name" value="HOMOSERINE DEHYDROGENASE"/>
    <property type="match status" value="1"/>
</dbReference>
<dbReference type="OrthoDB" id="9808167at2"/>
<dbReference type="FunFam" id="3.30.360.10:FF:000005">
    <property type="entry name" value="Homoserine dehydrogenase"/>
    <property type="match status" value="1"/>
</dbReference>
<dbReference type="InterPro" id="IPR005106">
    <property type="entry name" value="Asp/hSer_DH_NAD-bd"/>
</dbReference>
<dbReference type="InterPro" id="IPR036291">
    <property type="entry name" value="NAD(P)-bd_dom_sf"/>
</dbReference>
<keyword evidence="12" id="KW-0521">NADP</keyword>
<dbReference type="RefSeq" id="WP_071456991.1">
    <property type="nucleotide sequence ID" value="NZ_CP017267.1"/>
</dbReference>
<evidence type="ECO:0000256" key="3">
    <source>
        <dbReference type="ARBA" id="ARBA00006753"/>
    </source>
</evidence>
<evidence type="ECO:0000256" key="1">
    <source>
        <dbReference type="ARBA" id="ARBA00005056"/>
    </source>
</evidence>
<dbReference type="InterPro" id="IPR001342">
    <property type="entry name" value="HDH_cat"/>
</dbReference>
<feature type="domain" description="Homoserine dehydrogenase catalytic" evidence="14">
    <location>
        <begin position="123"/>
        <end position="297"/>
    </location>
</feature>
<protein>
    <recommendedName>
        <fullName evidence="5 12">Homoserine dehydrogenase</fullName>
        <ecNumber evidence="4 12">1.1.1.3</ecNumber>
    </recommendedName>
</protein>
<dbReference type="Proteomes" id="UP000191200">
    <property type="component" value="Chromosome"/>
</dbReference>
<evidence type="ECO:0000313" key="17">
    <source>
        <dbReference type="Proteomes" id="UP000191200"/>
    </source>
</evidence>
<dbReference type="GO" id="GO:0004412">
    <property type="term" value="F:homoserine dehydrogenase activity"/>
    <property type="evidence" value="ECO:0007669"/>
    <property type="project" value="UniProtKB-EC"/>
</dbReference>
<evidence type="ECO:0000256" key="6">
    <source>
        <dbReference type="ARBA" id="ARBA00022605"/>
    </source>
</evidence>
<dbReference type="NCBIfam" id="NF004976">
    <property type="entry name" value="PRK06349.1"/>
    <property type="match status" value="1"/>
</dbReference>
<evidence type="ECO:0000256" key="7">
    <source>
        <dbReference type="ARBA" id="ARBA00022697"/>
    </source>
</evidence>
<reference evidence="16 17" key="1">
    <citation type="submission" date="2016-09" db="EMBL/GenBank/DDBJ databases">
        <title>Vagococcus teuberi sp. nov., isolated from the Malian artisanal sour milk fene.</title>
        <authorList>
            <person name="Wullschleger S."/>
            <person name="Seifert C."/>
            <person name="Baumgartner S."/>
            <person name="Lacroix C."/>
            <person name="Bonfoh B."/>
            <person name="Stevens M.J."/>
            <person name="Meile L."/>
        </authorList>
    </citation>
    <scope>NUCLEOTIDE SEQUENCE [LARGE SCALE GENOMIC DNA]</scope>
    <source>
        <strain evidence="16 17">DSM 21459</strain>
    </source>
</reference>
<gene>
    <name evidence="16" type="ORF">BHY08_05865</name>
</gene>
<comment type="similarity">
    <text evidence="3 13">Belongs to the homoserine dehydrogenase family.</text>
</comment>
<dbReference type="Pfam" id="PF03447">
    <property type="entry name" value="NAD_binding_3"/>
    <property type="match status" value="1"/>
</dbReference>
<dbReference type="Pfam" id="PF00742">
    <property type="entry name" value="Homoserine_dh"/>
    <property type="match status" value="1"/>
</dbReference>
<evidence type="ECO:0000256" key="9">
    <source>
        <dbReference type="ARBA" id="ARBA00023053"/>
    </source>
</evidence>
<evidence type="ECO:0000259" key="15">
    <source>
        <dbReference type="Pfam" id="PF03447"/>
    </source>
</evidence>
<dbReference type="SUPFAM" id="SSF51735">
    <property type="entry name" value="NAD(P)-binding Rossmann-fold domains"/>
    <property type="match status" value="1"/>
</dbReference>
<name>A0A1J0A641_9ENTE</name>
<evidence type="ECO:0000256" key="2">
    <source>
        <dbReference type="ARBA" id="ARBA00005062"/>
    </source>
</evidence>
<dbReference type="STRING" id="519472.BHY08_05865"/>
<dbReference type="UniPathway" id="UPA00051">
    <property type="reaction ID" value="UER00465"/>
</dbReference>
<evidence type="ECO:0000256" key="13">
    <source>
        <dbReference type="RuleBase" id="RU004171"/>
    </source>
</evidence>
<keyword evidence="7 12" id="KW-0791">Threonine biosynthesis</keyword>
<dbReference type="PANTHER" id="PTHR43331">
    <property type="entry name" value="HOMOSERINE DEHYDROGENASE"/>
    <property type="match status" value="1"/>
</dbReference>
<evidence type="ECO:0000256" key="12">
    <source>
        <dbReference type="RuleBase" id="RU000579"/>
    </source>
</evidence>
<dbReference type="Gene3D" id="3.40.50.720">
    <property type="entry name" value="NAD(P)-binding Rossmann-like Domain"/>
    <property type="match status" value="1"/>
</dbReference>
<accession>A0A1J0A641</accession>
<dbReference type="InterPro" id="IPR019811">
    <property type="entry name" value="HDH_CS"/>
</dbReference>
<dbReference type="EC" id="1.1.1.3" evidence="4 12"/>
<proteinExistence type="inferred from homology"/>
<sequence>MKIAILGFGTVGSGVYEILQQKNLAKKFSVEKVWCRPNDTIDIPKFCSNIEDIINDKDIELVVEVLGGIDVPFDLISRMLKSKKHVVTANKAVIARHYDALTDLAKENGVSLNFEASVGGGIPWIKNVELASRIDAISKCYGVLNGTSNFILDTMLKEDQDFDDVLKEAQDLGYAESDPSADIDGFDVLNKLIISARKAFNKKLDPDDFFVHSMRQITKGDIHYFKQKGHIVKYIGEITHDEGVISLHAVPETFTEATIPSNNNIASLEGKTIGTLKFYGQGAGKLPTANAVVQDILDISKNISYIDTDNVENNDIIEKKINRYTFFIRTNETIDDALIKEKDGDYFITHPITLADIKKQTQLNDSLIVRVITQEDWHD</sequence>
<evidence type="ECO:0000256" key="10">
    <source>
        <dbReference type="ARBA" id="ARBA00023167"/>
    </source>
</evidence>
<keyword evidence="6 12" id="KW-0028">Amino-acid biosynthesis</keyword>
<dbReference type="Gene3D" id="3.30.360.10">
    <property type="entry name" value="Dihydrodipicolinate Reductase, domain 2"/>
    <property type="match status" value="1"/>
</dbReference>
<evidence type="ECO:0000313" key="16">
    <source>
        <dbReference type="EMBL" id="APB31396.1"/>
    </source>
</evidence>
<keyword evidence="17" id="KW-1185">Reference proteome</keyword>
<comment type="pathway">
    <text evidence="2 12">Amino-acid biosynthesis; L-methionine biosynthesis via de novo pathway; L-homoserine from L-aspartate: step 3/3.</text>
</comment>
<evidence type="ECO:0000256" key="11">
    <source>
        <dbReference type="ARBA" id="ARBA00048841"/>
    </source>
</evidence>
<comment type="pathway">
    <text evidence="1 12">Amino-acid biosynthesis; L-threonine biosynthesis; L-threonine from L-aspartate: step 3/5.</text>
</comment>
<keyword evidence="8 12" id="KW-0560">Oxidoreductase</keyword>
<keyword evidence="9" id="KW-0915">Sodium</keyword>
<dbReference type="PROSITE" id="PS01042">
    <property type="entry name" value="HOMOSER_DHGENASE"/>
    <property type="match status" value="1"/>
</dbReference>
<dbReference type="AlphaFoldDB" id="A0A1J0A641"/>
<comment type="catalytic activity">
    <reaction evidence="11">
        <text>L-homoserine + NADP(+) = L-aspartate 4-semialdehyde + NADPH + H(+)</text>
        <dbReference type="Rhea" id="RHEA:15761"/>
        <dbReference type="ChEBI" id="CHEBI:15378"/>
        <dbReference type="ChEBI" id="CHEBI:57476"/>
        <dbReference type="ChEBI" id="CHEBI:57783"/>
        <dbReference type="ChEBI" id="CHEBI:58349"/>
        <dbReference type="ChEBI" id="CHEBI:537519"/>
        <dbReference type="EC" id="1.1.1.3"/>
    </reaction>
    <physiologicalReaction direction="right-to-left" evidence="11">
        <dbReference type="Rhea" id="RHEA:15763"/>
    </physiologicalReaction>
</comment>
<evidence type="ECO:0000256" key="8">
    <source>
        <dbReference type="ARBA" id="ARBA00023002"/>
    </source>
</evidence>
<dbReference type="SUPFAM" id="SSF55347">
    <property type="entry name" value="Glyceraldehyde-3-phosphate dehydrogenase-like, C-terminal domain"/>
    <property type="match status" value="1"/>
</dbReference>
<keyword evidence="10 12" id="KW-0486">Methionine biosynthesis</keyword>
<dbReference type="EMBL" id="CP017267">
    <property type="protein sequence ID" value="APB31396.1"/>
    <property type="molecule type" value="Genomic_DNA"/>
</dbReference>